<dbReference type="EMBL" id="JAVRHS010000011">
    <property type="protein sequence ID" value="MDT0576840.1"/>
    <property type="molecule type" value="Genomic_DNA"/>
</dbReference>
<comment type="caution">
    <text evidence="3">The sequence shown here is derived from an EMBL/GenBank/DDBJ whole genome shotgun (WGS) entry which is preliminary data.</text>
</comment>
<dbReference type="Proteomes" id="UP001259803">
    <property type="component" value="Unassembled WGS sequence"/>
</dbReference>
<organism evidence="3 4">
    <name type="scientific">Croceicoccus esteveae</name>
    <dbReference type="NCBI Taxonomy" id="3075597"/>
    <lineage>
        <taxon>Bacteria</taxon>
        <taxon>Pseudomonadati</taxon>
        <taxon>Pseudomonadota</taxon>
        <taxon>Alphaproteobacteria</taxon>
        <taxon>Sphingomonadales</taxon>
        <taxon>Erythrobacteraceae</taxon>
        <taxon>Croceicoccus</taxon>
    </lineage>
</organism>
<keyword evidence="4" id="KW-1185">Reference proteome</keyword>
<evidence type="ECO:0000313" key="4">
    <source>
        <dbReference type="Proteomes" id="UP001259803"/>
    </source>
</evidence>
<evidence type="ECO:0000313" key="3">
    <source>
        <dbReference type="EMBL" id="MDT0576840.1"/>
    </source>
</evidence>
<feature type="domain" description="TadE-like" evidence="2">
    <location>
        <begin position="12"/>
        <end position="54"/>
    </location>
</feature>
<reference evidence="3 4" key="1">
    <citation type="submission" date="2023-09" db="EMBL/GenBank/DDBJ databases">
        <authorList>
            <person name="Rey-Velasco X."/>
        </authorList>
    </citation>
    <scope>NUCLEOTIDE SEQUENCE [LARGE SCALE GENOMIC DNA]</scope>
    <source>
        <strain evidence="3 4">F390</strain>
    </source>
</reference>
<dbReference type="InterPro" id="IPR012495">
    <property type="entry name" value="TadE-like_dom"/>
</dbReference>
<sequence length="136" mass="14933">MIKSHLLRCRKGSATIEFALLAPALVLMLVGGFELSRLMWVRQTLAEVAYNTARCMSVSTTCDTADRQKAHAVERAAQYDLAITKTQVEPIGETICKSVPRSSSVKIRFTFISPLQGLLNQTPDLLQAGACYPNFA</sequence>
<feature type="transmembrane region" description="Helical" evidence="1">
    <location>
        <begin position="12"/>
        <end position="33"/>
    </location>
</feature>
<name>A0ABU2ZKE0_9SPHN</name>
<dbReference type="Pfam" id="PF07811">
    <property type="entry name" value="TadE"/>
    <property type="match status" value="1"/>
</dbReference>
<gene>
    <name evidence="3" type="ORF">RM533_11715</name>
</gene>
<keyword evidence="1" id="KW-1133">Transmembrane helix</keyword>
<keyword evidence="1" id="KW-0812">Transmembrane</keyword>
<evidence type="ECO:0000259" key="2">
    <source>
        <dbReference type="Pfam" id="PF07811"/>
    </source>
</evidence>
<accession>A0ABU2ZKE0</accession>
<dbReference type="RefSeq" id="WP_311341408.1">
    <property type="nucleotide sequence ID" value="NZ_JAVRHS010000011.1"/>
</dbReference>
<keyword evidence="1" id="KW-0472">Membrane</keyword>
<protein>
    <submittedName>
        <fullName evidence="3">TadE/TadG family type IV pilus assembly protein</fullName>
    </submittedName>
</protein>
<proteinExistence type="predicted"/>
<evidence type="ECO:0000256" key="1">
    <source>
        <dbReference type="SAM" id="Phobius"/>
    </source>
</evidence>